<keyword evidence="2" id="KW-0067">ATP-binding</keyword>
<reference evidence="5" key="1">
    <citation type="journal article" date="2019" name="Int. J. Syst. Evol. Microbiol.">
        <title>The Global Catalogue of Microorganisms (GCM) 10K type strain sequencing project: providing services to taxonomists for standard genome sequencing and annotation.</title>
        <authorList>
            <consortium name="The Broad Institute Genomics Platform"/>
            <consortium name="The Broad Institute Genome Sequencing Center for Infectious Disease"/>
            <person name="Wu L."/>
            <person name="Ma J."/>
        </authorList>
    </citation>
    <scope>NUCLEOTIDE SEQUENCE [LARGE SCALE GENOMIC DNA]</scope>
    <source>
        <strain evidence="5">JCM 14368</strain>
    </source>
</reference>
<dbReference type="Gene3D" id="3.40.50.300">
    <property type="entry name" value="P-loop containing nucleotide triphosphate hydrolases"/>
    <property type="match status" value="1"/>
</dbReference>
<keyword evidence="1" id="KW-0547">Nucleotide-binding</keyword>
<gene>
    <name evidence="4" type="ORF">GCM10008937_06670</name>
</gene>
<dbReference type="InterPro" id="IPR050445">
    <property type="entry name" value="Bact_polysacc_biosynth/exp"/>
</dbReference>
<keyword evidence="3" id="KW-1133">Transmembrane helix</keyword>
<dbReference type="GO" id="GO:0016301">
    <property type="term" value="F:kinase activity"/>
    <property type="evidence" value="ECO:0007669"/>
    <property type="project" value="UniProtKB-KW"/>
</dbReference>
<dbReference type="InterPro" id="IPR005702">
    <property type="entry name" value="Wzc-like_C"/>
</dbReference>
<protein>
    <submittedName>
        <fullName evidence="4">Tyrosine-protein kinase domain-containing protein</fullName>
    </submittedName>
</protein>
<keyword evidence="4" id="KW-0418">Kinase</keyword>
<keyword evidence="3" id="KW-0472">Membrane</keyword>
<evidence type="ECO:0000256" key="3">
    <source>
        <dbReference type="SAM" id="Phobius"/>
    </source>
</evidence>
<accession>A0ABP3LK21</accession>
<comment type="caution">
    <text evidence="4">The sequence shown here is derived from an EMBL/GenBank/DDBJ whole genome shotgun (WGS) entry which is preliminary data.</text>
</comment>
<feature type="transmembrane region" description="Helical" evidence="3">
    <location>
        <begin position="257"/>
        <end position="276"/>
    </location>
</feature>
<keyword evidence="4" id="KW-0808">Transferase</keyword>
<proteinExistence type="predicted"/>
<keyword evidence="3" id="KW-0812">Transmembrane</keyword>
<dbReference type="CDD" id="cd05387">
    <property type="entry name" value="BY-kinase"/>
    <property type="match status" value="1"/>
</dbReference>
<dbReference type="PANTHER" id="PTHR32309:SF31">
    <property type="entry name" value="CAPSULAR EXOPOLYSACCHARIDE FAMILY"/>
    <property type="match status" value="1"/>
</dbReference>
<evidence type="ECO:0000313" key="4">
    <source>
        <dbReference type="EMBL" id="GAA0501791.1"/>
    </source>
</evidence>
<dbReference type="RefSeq" id="WP_343756043.1">
    <property type="nucleotide sequence ID" value="NZ_BAAADB010000004.1"/>
</dbReference>
<dbReference type="PANTHER" id="PTHR32309">
    <property type="entry name" value="TYROSINE-PROTEIN KINASE"/>
    <property type="match status" value="1"/>
</dbReference>
<dbReference type="EMBL" id="BAAADB010000004">
    <property type="protein sequence ID" value="GAA0501791.1"/>
    <property type="molecule type" value="Genomic_DNA"/>
</dbReference>
<keyword evidence="5" id="KW-1185">Reference proteome</keyword>
<organism evidence="4 5">
    <name type="scientific">Deinococcus depolymerans</name>
    <dbReference type="NCBI Taxonomy" id="392408"/>
    <lineage>
        <taxon>Bacteria</taxon>
        <taxon>Thermotogati</taxon>
        <taxon>Deinococcota</taxon>
        <taxon>Deinococci</taxon>
        <taxon>Deinococcales</taxon>
        <taxon>Deinococcaceae</taxon>
        <taxon>Deinococcus</taxon>
    </lineage>
</organism>
<dbReference type="InterPro" id="IPR027417">
    <property type="entry name" value="P-loop_NTPase"/>
</dbReference>
<evidence type="ECO:0000256" key="2">
    <source>
        <dbReference type="ARBA" id="ARBA00022840"/>
    </source>
</evidence>
<sequence>MTLNPDAPNRNSDDIDLLQVLETLRRAWVPLAVTPVALAAGTFLLSSRQAPTFESGTSLMSSMPDTSNDTLKGASVTASQLPQGAVDEVIHSRASVTRILDIIGKSDLPAPIKAKIGSDLSNELANDRYARVTVKARLDQQQRGVYDLKASAESPEAARVLANAAASALLAWDVERARSGVARARENLQRQLDNLNARLGALTPGSLEAQSLVAARGQLLLNLSQATVFEEGASGNLTLLSEANAPRRPVSPKPLRNAALVFLLSLFAGAGVALLVDALRRRVRNASDLLQLGVNTLGELPRLTRAKRGAMVGLARTGDLYEPSGFIRVNLAATLPEQHAVIAVTSPRPAEGKSTVVATTAASYSSAGKRVLVIDLDLHRPSQQEYWSVAGRPWVALPGNTVPLRCDVTLAIEHPSQASALDVGGGIHVLPAGETGRKAASLLSRPDLPDLLRRWAQNYDIVIIDTPPVLALADAYVIGRSLDGMMLVVESGETSVPEVQRVLTTFASTGTPLMGVVINMVNRSNQGYYYNYNYHSRLTPPATPSR</sequence>
<name>A0ABP3LK21_9DEIO</name>
<dbReference type="SUPFAM" id="SSF52540">
    <property type="entry name" value="P-loop containing nucleoside triphosphate hydrolases"/>
    <property type="match status" value="1"/>
</dbReference>
<dbReference type="Proteomes" id="UP001500191">
    <property type="component" value="Unassembled WGS sequence"/>
</dbReference>
<dbReference type="Pfam" id="PF10609">
    <property type="entry name" value="ParA"/>
    <property type="match status" value="1"/>
</dbReference>
<dbReference type="InterPro" id="IPR033756">
    <property type="entry name" value="YlxH/NBP35"/>
</dbReference>
<evidence type="ECO:0000256" key="1">
    <source>
        <dbReference type="ARBA" id="ARBA00022741"/>
    </source>
</evidence>
<evidence type="ECO:0000313" key="5">
    <source>
        <dbReference type="Proteomes" id="UP001500191"/>
    </source>
</evidence>